<evidence type="ECO:0000256" key="1">
    <source>
        <dbReference type="SAM" id="MobiDB-lite"/>
    </source>
</evidence>
<evidence type="ECO:0000313" key="3">
    <source>
        <dbReference type="Proteomes" id="UP000234271"/>
    </source>
</evidence>
<evidence type="ECO:0008006" key="4">
    <source>
        <dbReference type="Google" id="ProtNLM"/>
    </source>
</evidence>
<keyword evidence="3" id="KW-1185">Reference proteome</keyword>
<dbReference type="EMBL" id="CP018889">
    <property type="protein sequence ID" value="AUI69668.1"/>
    <property type="molecule type" value="Genomic_DNA"/>
</dbReference>
<feature type="region of interest" description="Disordered" evidence="1">
    <location>
        <begin position="313"/>
        <end position="338"/>
    </location>
</feature>
<feature type="compositionally biased region" description="Basic and acidic residues" evidence="1">
    <location>
        <begin position="316"/>
        <end position="330"/>
    </location>
</feature>
<dbReference type="OrthoDB" id="5625664at2"/>
<dbReference type="AlphaFoldDB" id="A0A2N9YGM0"/>
<evidence type="ECO:0000313" key="2">
    <source>
        <dbReference type="EMBL" id="AUI69668.1"/>
    </source>
</evidence>
<reference evidence="3" key="1">
    <citation type="submission" date="2016-12" db="EMBL/GenBank/DDBJ databases">
        <title>Complete Genome Sequence of Beggiatoa leptomitiformis D-401.</title>
        <authorList>
            <person name="Fomenkov A."/>
            <person name="Vincze T."/>
            <person name="Grabovich M."/>
            <person name="Anton B.P."/>
            <person name="Dubinina G."/>
            <person name="Orlova M."/>
            <person name="Belousova E."/>
            <person name="Roberts R.J."/>
        </authorList>
    </citation>
    <scope>NUCLEOTIDE SEQUENCE [LARGE SCALE GENOMIC DNA]</scope>
    <source>
        <strain evidence="3">D-401</strain>
    </source>
</reference>
<dbReference type="SUPFAM" id="SSF52540">
    <property type="entry name" value="P-loop containing nucleoside triphosphate hydrolases"/>
    <property type="match status" value="1"/>
</dbReference>
<gene>
    <name evidence="2" type="ORF">BLE401_13860</name>
</gene>
<accession>A0A2N9YGM0</accession>
<organism evidence="2 3">
    <name type="scientific">Beggiatoa leptomitoformis</name>
    <dbReference type="NCBI Taxonomy" id="288004"/>
    <lineage>
        <taxon>Bacteria</taxon>
        <taxon>Pseudomonadati</taxon>
        <taxon>Pseudomonadota</taxon>
        <taxon>Gammaproteobacteria</taxon>
        <taxon>Thiotrichales</taxon>
        <taxon>Thiotrichaceae</taxon>
        <taxon>Beggiatoa</taxon>
    </lineage>
</organism>
<sequence length="338" mass="39826">MTDRYVHCLRPHFTEQLLNTFQRKGKNGIAINLIGEVGQGKRRLLADIKRCRPEETQVLLADMAVYKENYDKLIANLWQQVDNHYKADKPVATELWDIIRLFEKTNHYLIILLANFDQLLNNPTLDKKYKLKFFDNLNTMRQHNNMMLICVTQQPHHLGNIFLEGEFYRQSWLNLQEMTLPSLTRNDIITELVKRQKLSLTVAETMALIQTIQNHTRPYALLEYFARKFSVRQDKHLNITERTKKWEAQFNEMMGISRWQLFYDSLKKAGIYIKNTILTKWAKLKQRRLRRSPIIESPIIPFVSANEALKNQFGEKPAKPLTKEETDTDLRPPSPPSS</sequence>
<proteinExistence type="predicted"/>
<dbReference type="RefSeq" id="WP_062152574.1">
    <property type="nucleotide sequence ID" value="NZ_CP012373.2"/>
</dbReference>
<protein>
    <recommendedName>
        <fullName evidence="4">AAA family ATPase</fullName>
    </recommendedName>
</protein>
<name>A0A2N9YGM0_9GAMM</name>
<dbReference type="KEGG" id="blep:AL038_10415"/>
<dbReference type="Proteomes" id="UP000234271">
    <property type="component" value="Chromosome"/>
</dbReference>
<dbReference type="Gene3D" id="3.40.50.300">
    <property type="entry name" value="P-loop containing nucleotide triphosphate hydrolases"/>
    <property type="match status" value="1"/>
</dbReference>
<dbReference type="InterPro" id="IPR027417">
    <property type="entry name" value="P-loop_NTPase"/>
</dbReference>